<accession>X1JS32</accession>
<reference evidence="1" key="1">
    <citation type="journal article" date="2014" name="Front. Microbiol.">
        <title>High frequency of phylogenetically diverse reductive dehalogenase-homologous genes in deep subseafloor sedimentary metagenomes.</title>
        <authorList>
            <person name="Kawai M."/>
            <person name="Futagami T."/>
            <person name="Toyoda A."/>
            <person name="Takaki Y."/>
            <person name="Nishi S."/>
            <person name="Hori S."/>
            <person name="Arai W."/>
            <person name="Tsubouchi T."/>
            <person name="Morono Y."/>
            <person name="Uchiyama I."/>
            <person name="Ito T."/>
            <person name="Fujiyama A."/>
            <person name="Inagaki F."/>
            <person name="Takami H."/>
        </authorList>
    </citation>
    <scope>NUCLEOTIDE SEQUENCE</scope>
    <source>
        <strain evidence="1">Expedition CK06-06</strain>
    </source>
</reference>
<gene>
    <name evidence="1" type="ORF">S03H2_53257</name>
</gene>
<name>X1JS32_9ZZZZ</name>
<organism evidence="1">
    <name type="scientific">marine sediment metagenome</name>
    <dbReference type="NCBI Taxonomy" id="412755"/>
    <lineage>
        <taxon>unclassified sequences</taxon>
        <taxon>metagenomes</taxon>
        <taxon>ecological metagenomes</taxon>
    </lineage>
</organism>
<sequence>MLGGYGPKNYQRDINELLLEQAHDTKIFPEATDRKVEFTAGGSTNAWGTWAEVQDDTTPTPIKLSDRGTSNMHISAVNIED</sequence>
<evidence type="ECO:0000313" key="1">
    <source>
        <dbReference type="EMBL" id="GAH72608.1"/>
    </source>
</evidence>
<proteinExistence type="predicted"/>
<dbReference type="EMBL" id="BARU01033890">
    <property type="protein sequence ID" value="GAH72608.1"/>
    <property type="molecule type" value="Genomic_DNA"/>
</dbReference>
<feature type="non-terminal residue" evidence="1">
    <location>
        <position position="81"/>
    </location>
</feature>
<comment type="caution">
    <text evidence="1">The sequence shown here is derived from an EMBL/GenBank/DDBJ whole genome shotgun (WGS) entry which is preliminary data.</text>
</comment>
<dbReference type="AlphaFoldDB" id="X1JS32"/>
<protein>
    <submittedName>
        <fullName evidence="1">Uncharacterized protein</fullName>
    </submittedName>
</protein>